<feature type="compositionally biased region" description="Gly residues" evidence="1">
    <location>
        <begin position="190"/>
        <end position="199"/>
    </location>
</feature>
<evidence type="ECO:0000256" key="1">
    <source>
        <dbReference type="SAM" id="MobiDB-lite"/>
    </source>
</evidence>
<evidence type="ECO:0000313" key="3">
    <source>
        <dbReference type="Proteomes" id="UP000522262"/>
    </source>
</evidence>
<comment type="caution">
    <text evidence="2">The sequence shown here is derived from an EMBL/GenBank/DDBJ whole genome shotgun (WGS) entry which is preliminary data.</text>
</comment>
<accession>A0A8H5IGR8</accession>
<dbReference type="AlphaFoldDB" id="A0A8H5IGR8"/>
<protein>
    <submittedName>
        <fullName evidence="2">Uncharacterized protein</fullName>
    </submittedName>
</protein>
<evidence type="ECO:0000313" key="2">
    <source>
        <dbReference type="EMBL" id="KAF5536539.1"/>
    </source>
</evidence>
<sequence>MPPTPLDMFYHQADGQGVAANAKFLPNNAVLGGHPRNPQEVGYYEPESNPIRRSFDPNAGDLTRTITDHRDQLNPFQAFLTNQTNRVQSTLPNLFITQSDPDPAQEPRMDGSEEGEVISIEASDEMMREQPIHASNVPKAVDGHPQKRKGQRDHARDRDGKRKFQAKKEGQRHHGHRGQPHSSAPERQGGSQGGAGRGIGNQPQPDSRFNPPTGPRAWRQQHEGR</sequence>
<feature type="region of interest" description="Disordered" evidence="1">
    <location>
        <begin position="95"/>
        <end position="114"/>
    </location>
</feature>
<feature type="compositionally biased region" description="Basic and acidic residues" evidence="1">
    <location>
        <begin position="152"/>
        <end position="169"/>
    </location>
</feature>
<dbReference type="EMBL" id="JAAOAM010000255">
    <property type="protein sequence ID" value="KAF5536539.1"/>
    <property type="molecule type" value="Genomic_DNA"/>
</dbReference>
<name>A0A8H5IGR8_9HYPO</name>
<gene>
    <name evidence="2" type="ORF">FMEXI_10274</name>
</gene>
<keyword evidence="3" id="KW-1185">Reference proteome</keyword>
<organism evidence="2 3">
    <name type="scientific">Fusarium mexicanum</name>
    <dbReference type="NCBI Taxonomy" id="751941"/>
    <lineage>
        <taxon>Eukaryota</taxon>
        <taxon>Fungi</taxon>
        <taxon>Dikarya</taxon>
        <taxon>Ascomycota</taxon>
        <taxon>Pezizomycotina</taxon>
        <taxon>Sordariomycetes</taxon>
        <taxon>Hypocreomycetidae</taxon>
        <taxon>Hypocreales</taxon>
        <taxon>Nectriaceae</taxon>
        <taxon>Fusarium</taxon>
        <taxon>Fusarium fujikuroi species complex</taxon>
    </lineage>
</organism>
<proteinExistence type="predicted"/>
<feature type="region of interest" description="Disordered" evidence="1">
    <location>
        <begin position="134"/>
        <end position="225"/>
    </location>
</feature>
<feature type="compositionally biased region" description="Basic residues" evidence="1">
    <location>
        <begin position="170"/>
        <end position="179"/>
    </location>
</feature>
<reference evidence="2 3" key="1">
    <citation type="submission" date="2020-05" db="EMBL/GenBank/DDBJ databases">
        <title>Identification and distribution of gene clusters putatively required for synthesis of sphingolipid metabolism inhibitors in phylogenetically diverse species of the filamentous fungus Fusarium.</title>
        <authorList>
            <person name="Kim H.-S."/>
            <person name="Busman M."/>
            <person name="Brown D.W."/>
            <person name="Divon H."/>
            <person name="Uhlig S."/>
            <person name="Proctor R.H."/>
        </authorList>
    </citation>
    <scope>NUCLEOTIDE SEQUENCE [LARGE SCALE GENOMIC DNA]</scope>
    <source>
        <strain evidence="2 3">NRRL 53147</strain>
    </source>
</reference>
<dbReference type="Proteomes" id="UP000522262">
    <property type="component" value="Unassembled WGS sequence"/>
</dbReference>